<evidence type="ECO:0000313" key="1">
    <source>
        <dbReference type="EMBL" id="UPM55458.1"/>
    </source>
</evidence>
<dbReference type="RefSeq" id="WP_248268470.1">
    <property type="nucleotide sequence ID" value="NZ_CP096034.1"/>
</dbReference>
<dbReference type="EMBL" id="CP096034">
    <property type="protein sequence ID" value="UPM55458.1"/>
    <property type="molecule type" value="Genomic_DNA"/>
</dbReference>
<dbReference type="Proteomes" id="UP000830639">
    <property type="component" value="Chromosome"/>
</dbReference>
<organism evidence="1 2">
    <name type="scientific">Gottfriedia acidiceleris</name>
    <dbReference type="NCBI Taxonomy" id="371036"/>
    <lineage>
        <taxon>Bacteria</taxon>
        <taxon>Bacillati</taxon>
        <taxon>Bacillota</taxon>
        <taxon>Bacilli</taxon>
        <taxon>Bacillales</taxon>
        <taxon>Bacillaceae</taxon>
        <taxon>Gottfriedia</taxon>
    </lineage>
</organism>
<accession>A0ABY4JRI6</accession>
<reference evidence="1 2" key="1">
    <citation type="submission" date="2022-04" db="EMBL/GenBank/DDBJ databases">
        <title>Mechanism of arsenic methylation and mitigation arsenic toxicity by Bacillus sp. LH14 from an Arsenic-Contaminated Paddy Soil.</title>
        <authorList>
            <person name="Wang D."/>
        </authorList>
    </citation>
    <scope>NUCLEOTIDE SEQUENCE [LARGE SCALE GENOMIC DNA]</scope>
    <source>
        <strain evidence="1 2">LH14</strain>
    </source>
</reference>
<proteinExistence type="predicted"/>
<sequence length="152" mass="17866">MGLEHEFYLVPDTVDVQEFWRLRDYNNVIDGVIIHDDMIQYIMDSLDWIPSINPSTSHNKNRRGINYYGITLFEQQSSELIIAIFTSWRNLFINGPKVLKLRGNFVFGENDEGGEYEKLIINRYELLIKIEKMISMAEKLSKGNLYLYHLGI</sequence>
<keyword evidence="2" id="KW-1185">Reference proteome</keyword>
<name>A0ABY4JRI6_9BACI</name>
<protein>
    <submittedName>
        <fullName evidence="1">Uncharacterized protein</fullName>
    </submittedName>
</protein>
<evidence type="ECO:0000313" key="2">
    <source>
        <dbReference type="Proteomes" id="UP000830639"/>
    </source>
</evidence>
<gene>
    <name evidence="1" type="ORF">MY490_06345</name>
</gene>